<sequence>LDSLTTNLDHSLPLTLGELTEFGDAKRSKEHFEYIKSYSPYHNIKKMDYPHLLLVTNIKDVRVLFDEPLKFTAKLRQYKTNKNLLLLKCELEDAGHGGKSGRDSAIEEIAFDYSFILKIANKLNS</sequence>
<proteinExistence type="inferred from homology"/>
<dbReference type="Pfam" id="PF00326">
    <property type="entry name" value="Peptidase_S9"/>
    <property type="match status" value="1"/>
</dbReference>
<dbReference type="PRINTS" id="PR00862">
    <property type="entry name" value="PROLIGOPTASE"/>
</dbReference>
<reference evidence="3" key="1">
    <citation type="submission" date="2018-05" db="EMBL/GenBank/DDBJ databases">
        <authorList>
            <person name="Lanie J.A."/>
            <person name="Ng W.-L."/>
            <person name="Kazmierczak K.M."/>
            <person name="Andrzejewski T.M."/>
            <person name="Davidsen T.M."/>
            <person name="Wayne K.J."/>
            <person name="Tettelin H."/>
            <person name="Glass J.I."/>
            <person name="Rusch D."/>
            <person name="Podicherti R."/>
            <person name="Tsui H.-C.T."/>
            <person name="Winkler M.E."/>
        </authorList>
    </citation>
    <scope>NUCLEOTIDE SEQUENCE</scope>
</reference>
<dbReference type="InterPro" id="IPR029058">
    <property type="entry name" value="AB_hydrolase_fold"/>
</dbReference>
<dbReference type="PANTHER" id="PTHR11757:SF19">
    <property type="entry name" value="PROLYL ENDOPEPTIDASE-LIKE"/>
    <property type="match status" value="1"/>
</dbReference>
<dbReference type="InterPro" id="IPR051543">
    <property type="entry name" value="Serine_Peptidase_S9A"/>
</dbReference>
<evidence type="ECO:0000259" key="2">
    <source>
        <dbReference type="Pfam" id="PF00326"/>
    </source>
</evidence>
<dbReference type="PANTHER" id="PTHR11757">
    <property type="entry name" value="PROTEASE FAMILY S9A OLIGOPEPTIDASE"/>
    <property type="match status" value="1"/>
</dbReference>
<comment type="similarity">
    <text evidence="1">Belongs to the peptidase S9A family.</text>
</comment>
<organism evidence="3">
    <name type="scientific">marine metagenome</name>
    <dbReference type="NCBI Taxonomy" id="408172"/>
    <lineage>
        <taxon>unclassified sequences</taxon>
        <taxon>metagenomes</taxon>
        <taxon>ecological metagenomes</taxon>
    </lineage>
</organism>
<dbReference type="InterPro" id="IPR001375">
    <property type="entry name" value="Peptidase_S9_cat"/>
</dbReference>
<gene>
    <name evidence="3" type="ORF">METZ01_LOCUS353345</name>
</gene>
<dbReference type="EMBL" id="UINC01123783">
    <property type="protein sequence ID" value="SVD00491.1"/>
    <property type="molecule type" value="Genomic_DNA"/>
</dbReference>
<evidence type="ECO:0000313" key="3">
    <source>
        <dbReference type="EMBL" id="SVD00491.1"/>
    </source>
</evidence>
<dbReference type="GO" id="GO:0006508">
    <property type="term" value="P:proteolysis"/>
    <property type="evidence" value="ECO:0007669"/>
    <property type="project" value="InterPro"/>
</dbReference>
<dbReference type="SUPFAM" id="SSF53474">
    <property type="entry name" value="alpha/beta-Hydrolases"/>
    <property type="match status" value="1"/>
</dbReference>
<accession>A0A382RV03</accession>
<name>A0A382RV03_9ZZZZ</name>
<dbReference type="InterPro" id="IPR002470">
    <property type="entry name" value="Peptidase_S9A"/>
</dbReference>
<feature type="non-terminal residue" evidence="3">
    <location>
        <position position="1"/>
    </location>
</feature>
<evidence type="ECO:0000256" key="1">
    <source>
        <dbReference type="ARBA" id="ARBA00005228"/>
    </source>
</evidence>
<dbReference type="AlphaFoldDB" id="A0A382RV03"/>
<dbReference type="Gene3D" id="3.40.50.1820">
    <property type="entry name" value="alpha/beta hydrolase"/>
    <property type="match status" value="1"/>
</dbReference>
<protein>
    <recommendedName>
        <fullName evidence="2">Peptidase S9 prolyl oligopeptidase catalytic domain-containing protein</fullName>
    </recommendedName>
</protein>
<feature type="domain" description="Peptidase S9 prolyl oligopeptidase catalytic" evidence="2">
    <location>
        <begin position="2"/>
        <end position="121"/>
    </location>
</feature>
<dbReference type="GO" id="GO:0004252">
    <property type="term" value="F:serine-type endopeptidase activity"/>
    <property type="evidence" value="ECO:0007669"/>
    <property type="project" value="InterPro"/>
</dbReference>